<evidence type="ECO:0000256" key="5">
    <source>
        <dbReference type="ARBA" id="ARBA00022825"/>
    </source>
</evidence>
<feature type="domain" description="Inhibitor I9" evidence="8">
    <location>
        <begin position="26"/>
        <end position="102"/>
    </location>
</feature>
<proteinExistence type="inferred from homology"/>
<dbReference type="PANTHER" id="PTHR10795">
    <property type="entry name" value="PROPROTEIN CONVERTASE SUBTILISIN/KEXIN"/>
    <property type="match status" value="1"/>
</dbReference>
<dbReference type="Gene3D" id="3.40.50.200">
    <property type="entry name" value="Peptidase S8/S53 domain"/>
    <property type="match status" value="1"/>
</dbReference>
<reference evidence="9 10" key="1">
    <citation type="journal article" date="2021" name="Commun. Biol.">
        <title>The genome of Shorea leprosula (Dipterocarpaceae) highlights the ecological relevance of drought in aseasonal tropical rainforests.</title>
        <authorList>
            <person name="Ng K.K.S."/>
            <person name="Kobayashi M.J."/>
            <person name="Fawcett J.A."/>
            <person name="Hatakeyama M."/>
            <person name="Paape T."/>
            <person name="Ng C.H."/>
            <person name="Ang C.C."/>
            <person name="Tnah L.H."/>
            <person name="Lee C.T."/>
            <person name="Nishiyama T."/>
            <person name="Sese J."/>
            <person name="O'Brien M.J."/>
            <person name="Copetti D."/>
            <person name="Mohd Noor M.I."/>
            <person name="Ong R.C."/>
            <person name="Putra M."/>
            <person name="Sireger I.Z."/>
            <person name="Indrioko S."/>
            <person name="Kosugi Y."/>
            <person name="Izuno A."/>
            <person name="Isagi Y."/>
            <person name="Lee S.L."/>
            <person name="Shimizu K.K."/>
        </authorList>
    </citation>
    <scope>NUCLEOTIDE SEQUENCE [LARGE SCALE GENOMIC DNA]</scope>
    <source>
        <strain evidence="9">214</strain>
    </source>
</reference>
<sequence length="200" mass="22350">MNNISSPIFSLFLFLPLLASCAQKQVYIVYFGEHSGEKALHEIEETHHSYLLSVKETEEDARASLIYSYKHSINGFSAVLTPDEASKLSELEEVVSVVPSKVHTVQTTRSWEFLGLNEAKEPSLLNRRMGDEILLKSKYGENVIIGMIDNGVWPESRSFSDEGMGPVPKSWKGICQSGDAFNSSHCNKSFPLFSLFIPCI</sequence>
<dbReference type="Pfam" id="PF05922">
    <property type="entry name" value="Inhibitor_I9"/>
    <property type="match status" value="1"/>
</dbReference>
<keyword evidence="3 7" id="KW-0732">Signal</keyword>
<name>A0AAV5I412_9ROSI</name>
<protein>
    <recommendedName>
        <fullName evidence="8">Inhibitor I9 domain-containing protein</fullName>
    </recommendedName>
</protein>
<evidence type="ECO:0000256" key="4">
    <source>
        <dbReference type="ARBA" id="ARBA00022801"/>
    </source>
</evidence>
<dbReference type="InterPro" id="IPR010259">
    <property type="entry name" value="S8pro/Inhibitor_I9"/>
</dbReference>
<evidence type="ECO:0000256" key="7">
    <source>
        <dbReference type="SAM" id="SignalP"/>
    </source>
</evidence>
<comment type="caution">
    <text evidence="9">The sequence shown here is derived from an EMBL/GenBank/DDBJ whole genome shotgun (WGS) entry which is preliminary data.</text>
</comment>
<dbReference type="FunFam" id="3.30.70.80:FF:000002">
    <property type="entry name" value="Subtilisin-like protease SBT5.3"/>
    <property type="match status" value="1"/>
</dbReference>
<dbReference type="InterPro" id="IPR037045">
    <property type="entry name" value="S8pro/Inhibitor_I9_sf"/>
</dbReference>
<dbReference type="InterPro" id="IPR036852">
    <property type="entry name" value="Peptidase_S8/S53_dom_sf"/>
</dbReference>
<feature type="chain" id="PRO_5043921412" description="Inhibitor I9 domain-containing protein" evidence="7">
    <location>
        <begin position="22"/>
        <end position="200"/>
    </location>
</feature>
<dbReference type="SUPFAM" id="SSF52743">
    <property type="entry name" value="Subtilisin-like"/>
    <property type="match status" value="1"/>
</dbReference>
<dbReference type="Proteomes" id="UP001054252">
    <property type="component" value="Unassembled WGS sequence"/>
</dbReference>
<evidence type="ECO:0000256" key="2">
    <source>
        <dbReference type="ARBA" id="ARBA00022670"/>
    </source>
</evidence>
<dbReference type="GO" id="GO:0006508">
    <property type="term" value="P:proteolysis"/>
    <property type="evidence" value="ECO:0007669"/>
    <property type="project" value="UniProtKB-KW"/>
</dbReference>
<evidence type="ECO:0000259" key="8">
    <source>
        <dbReference type="Pfam" id="PF05922"/>
    </source>
</evidence>
<feature type="signal peptide" evidence="7">
    <location>
        <begin position="1"/>
        <end position="21"/>
    </location>
</feature>
<accession>A0AAV5I412</accession>
<organism evidence="9 10">
    <name type="scientific">Rubroshorea leprosula</name>
    <dbReference type="NCBI Taxonomy" id="152421"/>
    <lineage>
        <taxon>Eukaryota</taxon>
        <taxon>Viridiplantae</taxon>
        <taxon>Streptophyta</taxon>
        <taxon>Embryophyta</taxon>
        <taxon>Tracheophyta</taxon>
        <taxon>Spermatophyta</taxon>
        <taxon>Magnoliopsida</taxon>
        <taxon>eudicotyledons</taxon>
        <taxon>Gunneridae</taxon>
        <taxon>Pentapetalae</taxon>
        <taxon>rosids</taxon>
        <taxon>malvids</taxon>
        <taxon>Malvales</taxon>
        <taxon>Dipterocarpaceae</taxon>
        <taxon>Rubroshorea</taxon>
    </lineage>
</organism>
<dbReference type="InterPro" id="IPR045051">
    <property type="entry name" value="SBT"/>
</dbReference>
<keyword evidence="6" id="KW-0325">Glycoprotein</keyword>
<gene>
    <name evidence="9" type="ORF">SLEP1_g6170</name>
</gene>
<evidence type="ECO:0000256" key="1">
    <source>
        <dbReference type="ARBA" id="ARBA00011073"/>
    </source>
</evidence>
<keyword evidence="4" id="KW-0378">Hydrolase</keyword>
<evidence type="ECO:0000313" key="10">
    <source>
        <dbReference type="Proteomes" id="UP001054252"/>
    </source>
</evidence>
<dbReference type="EMBL" id="BPVZ01000006">
    <property type="protein sequence ID" value="GKU92444.1"/>
    <property type="molecule type" value="Genomic_DNA"/>
</dbReference>
<comment type="similarity">
    <text evidence="1">Belongs to the peptidase S8 family.</text>
</comment>
<dbReference type="GO" id="GO:0004252">
    <property type="term" value="F:serine-type endopeptidase activity"/>
    <property type="evidence" value="ECO:0007669"/>
    <property type="project" value="InterPro"/>
</dbReference>
<evidence type="ECO:0000313" key="9">
    <source>
        <dbReference type="EMBL" id="GKU92444.1"/>
    </source>
</evidence>
<keyword evidence="2" id="KW-0645">Protease</keyword>
<keyword evidence="10" id="KW-1185">Reference proteome</keyword>
<evidence type="ECO:0000256" key="6">
    <source>
        <dbReference type="ARBA" id="ARBA00023180"/>
    </source>
</evidence>
<evidence type="ECO:0000256" key="3">
    <source>
        <dbReference type="ARBA" id="ARBA00022729"/>
    </source>
</evidence>
<dbReference type="Gene3D" id="3.30.70.80">
    <property type="entry name" value="Peptidase S8 propeptide/proteinase inhibitor I9"/>
    <property type="match status" value="1"/>
</dbReference>
<dbReference type="AlphaFoldDB" id="A0AAV5I412"/>
<keyword evidence="5" id="KW-0720">Serine protease</keyword>